<dbReference type="AlphaFoldDB" id="A0A4Q0M2N5"/>
<evidence type="ECO:0000259" key="3">
    <source>
        <dbReference type="Pfam" id="PF25973"/>
    </source>
</evidence>
<dbReference type="PANTHER" id="PTHR30469:SF15">
    <property type="entry name" value="HLYD FAMILY OF SECRETION PROTEINS"/>
    <property type="match status" value="1"/>
</dbReference>
<dbReference type="SUPFAM" id="SSF111369">
    <property type="entry name" value="HlyD-like secretion proteins"/>
    <property type="match status" value="1"/>
</dbReference>
<dbReference type="PROSITE" id="PS51257">
    <property type="entry name" value="PROKAR_LIPOPROTEIN"/>
    <property type="match status" value="1"/>
</dbReference>
<feature type="signal peptide" evidence="2">
    <location>
        <begin position="1"/>
        <end position="24"/>
    </location>
</feature>
<dbReference type="Gene3D" id="2.40.30.170">
    <property type="match status" value="1"/>
</dbReference>
<dbReference type="NCBIfam" id="TIGR01730">
    <property type="entry name" value="RND_mfp"/>
    <property type="match status" value="1"/>
</dbReference>
<evidence type="ECO:0000256" key="2">
    <source>
        <dbReference type="SAM" id="SignalP"/>
    </source>
</evidence>
<dbReference type="GO" id="GO:1990281">
    <property type="term" value="C:efflux pump complex"/>
    <property type="evidence" value="ECO:0007669"/>
    <property type="project" value="TreeGrafter"/>
</dbReference>
<proteinExistence type="inferred from homology"/>
<reference evidence="4 5" key="1">
    <citation type="submission" date="2018-12" db="EMBL/GenBank/DDBJ databases">
        <title>The Draft Genome Sequence of the Soil Bacterium Pedobacter tournemirensis R1.</title>
        <authorList>
            <person name="He J."/>
        </authorList>
    </citation>
    <scope>NUCLEOTIDE SEQUENCE [LARGE SCALE GENOMIC DNA]</scope>
    <source>
        <strain evidence="4 5">R1</strain>
    </source>
</reference>
<feature type="domain" description="CzcB-like barrel-sandwich hybrid" evidence="3">
    <location>
        <begin position="69"/>
        <end position="188"/>
    </location>
</feature>
<dbReference type="InterPro" id="IPR006143">
    <property type="entry name" value="RND_pump_MFP"/>
</dbReference>
<evidence type="ECO:0000313" key="5">
    <source>
        <dbReference type="Proteomes" id="UP000290848"/>
    </source>
</evidence>
<evidence type="ECO:0000256" key="1">
    <source>
        <dbReference type="ARBA" id="ARBA00009477"/>
    </source>
</evidence>
<name>A0A4Q0M2N5_9SPHI</name>
<feature type="chain" id="PRO_5020341877" evidence="2">
    <location>
        <begin position="25"/>
        <end position="349"/>
    </location>
</feature>
<dbReference type="Pfam" id="PF25973">
    <property type="entry name" value="BSH_CzcB"/>
    <property type="match status" value="1"/>
</dbReference>
<dbReference type="PANTHER" id="PTHR30469">
    <property type="entry name" value="MULTIDRUG RESISTANCE PROTEIN MDTA"/>
    <property type="match status" value="1"/>
</dbReference>
<dbReference type="EMBL" id="RXOC01000020">
    <property type="protein sequence ID" value="RXF67151.1"/>
    <property type="molecule type" value="Genomic_DNA"/>
</dbReference>
<dbReference type="InterPro" id="IPR058647">
    <property type="entry name" value="BSH_CzcB-like"/>
</dbReference>
<comment type="caution">
    <text evidence="4">The sequence shown here is derived from an EMBL/GenBank/DDBJ whole genome shotgun (WGS) entry which is preliminary data.</text>
</comment>
<keyword evidence="2" id="KW-0732">Signal</keyword>
<comment type="similarity">
    <text evidence="1">Belongs to the membrane fusion protein (MFP) (TC 8.A.1) family.</text>
</comment>
<protein>
    <submittedName>
        <fullName evidence="4">Efflux RND transporter periplasmic adaptor subunit</fullName>
    </submittedName>
</protein>
<sequence length="349" mass="37687">MKKRLFIQSIGLFCLLLLFSCGNNKPSDEAAQEDIIPVRLQPLEQSSDGTAVHASGLFTTDDETILSFKTGGVINRILVKEGDAIKEGQVLATLNLTEVNAGAQQAALAKEKAERDYHRAARLYKDSVATLEQMQNARTALEVATQQLKAVSFNKQYSEIRASVSGFVLQKFANEGQMVGPGTPVLQVNGAGKGQWLLKVGVSDRQWAAITRGDKATVQTDALPGKVLQAYVFKKSEGIDPSSGTFIIHLKLNAKAEGLASGLFGKADIRPSVKIVNTWAIPYDALLDGDAGKGYVFTTDDRKTAKRTEVKIGEIRKNNVIITGGLESAKFLIVSGSPYLNDGSKIKMQ</sequence>
<accession>A0A4Q0M2N5</accession>
<dbReference type="Gene3D" id="2.40.420.20">
    <property type="match status" value="1"/>
</dbReference>
<dbReference type="Proteomes" id="UP000290848">
    <property type="component" value="Unassembled WGS sequence"/>
</dbReference>
<organism evidence="4 5">
    <name type="scientific">Arcticibacter tournemirensis</name>
    <dbReference type="NCBI Taxonomy" id="699437"/>
    <lineage>
        <taxon>Bacteria</taxon>
        <taxon>Pseudomonadati</taxon>
        <taxon>Bacteroidota</taxon>
        <taxon>Sphingobacteriia</taxon>
        <taxon>Sphingobacteriales</taxon>
        <taxon>Sphingobacteriaceae</taxon>
        <taxon>Arcticibacter</taxon>
    </lineage>
</organism>
<dbReference type="Gene3D" id="2.40.50.100">
    <property type="match status" value="1"/>
</dbReference>
<dbReference type="RefSeq" id="WP_128771335.1">
    <property type="nucleotide sequence ID" value="NZ_RXOC01000020.1"/>
</dbReference>
<gene>
    <name evidence="4" type="ORF">EKH83_20490</name>
</gene>
<evidence type="ECO:0000313" key="4">
    <source>
        <dbReference type="EMBL" id="RXF67151.1"/>
    </source>
</evidence>
<dbReference type="GO" id="GO:0015562">
    <property type="term" value="F:efflux transmembrane transporter activity"/>
    <property type="evidence" value="ECO:0007669"/>
    <property type="project" value="TreeGrafter"/>
</dbReference>